<dbReference type="Proteomes" id="UP000595053">
    <property type="component" value="Chromosome"/>
</dbReference>
<name>A0A7M1QWK1_9ACTO</name>
<evidence type="ECO:0000313" key="2">
    <source>
        <dbReference type="Proteomes" id="UP000595053"/>
    </source>
</evidence>
<dbReference type="InterPro" id="IPR021555">
    <property type="entry name" value="DUF3000"/>
</dbReference>
<accession>A0A8A5UFZ1</accession>
<dbReference type="EMBL" id="CP063213">
    <property type="protein sequence ID" value="QOR46472.1"/>
    <property type="molecule type" value="Genomic_DNA"/>
</dbReference>
<gene>
    <name evidence="1" type="ORF">INS88_04565</name>
</gene>
<reference evidence="1 2" key="1">
    <citation type="submission" date="2020-10" db="EMBL/GenBank/DDBJ databases">
        <title>Trueperella pecoris sp. nov. isolated from bovine and porcine specimens.</title>
        <authorList>
            <person name="Schoenecker L."/>
            <person name="Schnydrig P."/>
            <person name="Brodard I."/>
            <person name="Thomann A."/>
            <person name="Hemphill A."/>
            <person name="Rodriguez-Campos S."/>
            <person name="Perreten V."/>
            <person name="Jores J."/>
            <person name="Kittl S."/>
        </authorList>
    </citation>
    <scope>NUCLEOTIDE SEQUENCE [LARGE SCALE GENOMIC DNA]</scope>
    <source>
        <strain evidence="1 2">15A0121</strain>
    </source>
</reference>
<dbReference type="Pfam" id="PF11452">
    <property type="entry name" value="DUF3000"/>
    <property type="match status" value="1"/>
</dbReference>
<protein>
    <submittedName>
        <fullName evidence="1">DUF3000 domain-containing protein</fullName>
    </submittedName>
</protein>
<evidence type="ECO:0000313" key="1">
    <source>
        <dbReference type="EMBL" id="QOR46472.1"/>
    </source>
</evidence>
<accession>A0A7M1QWK1</accession>
<sequence length="194" mass="21184">MTIHQPPAEFVTALESLKGQHFRPELHIGQIPGPTRIAPWAVALQAEVNDSPDNDPDYLRGSAKFVVLHDPAGQPAWHGTFRVVIHAQAAMDAEMGDDPLLGEVAWTWLIDALDGAGASYHSLNGTVTRVFNETFGGLHINSSRVELELRASWTPQTPYLTEHLHAWADLAASMAGLGPWSDQVVSLARKVEKI</sequence>
<dbReference type="RefSeq" id="WP_193327627.1">
    <property type="nucleotide sequence ID" value="NZ_CP053291.1"/>
</dbReference>
<keyword evidence="2" id="KW-1185">Reference proteome</keyword>
<dbReference type="AlphaFoldDB" id="A0A7M1QWK1"/>
<organism evidence="1 2">
    <name type="scientific">Trueperella pecoris</name>
    <dbReference type="NCBI Taxonomy" id="2733571"/>
    <lineage>
        <taxon>Bacteria</taxon>
        <taxon>Bacillati</taxon>
        <taxon>Actinomycetota</taxon>
        <taxon>Actinomycetes</taxon>
        <taxon>Actinomycetales</taxon>
        <taxon>Actinomycetaceae</taxon>
        <taxon>Trueperella</taxon>
    </lineage>
</organism>
<proteinExistence type="predicted"/>